<gene>
    <name evidence="1" type="ORF">LCGC14_2679500</name>
</gene>
<protein>
    <submittedName>
        <fullName evidence="1">Uncharacterized protein</fullName>
    </submittedName>
</protein>
<dbReference type="EMBL" id="LAZR01047202">
    <property type="protein sequence ID" value="KKK94772.1"/>
    <property type="molecule type" value="Genomic_DNA"/>
</dbReference>
<sequence>MEEFISSNEEKLSFRIIVLEHLKGILSITIKVNDRFTFSYSQSVLALSDVLLPFYDDDMKKDYKKYEEERKGLDTANNLKESQVNVVYRRLFRKLNELLSRNNYLKTSIYTEEEET</sequence>
<accession>A0A0F8ZLR7</accession>
<proteinExistence type="predicted"/>
<organism evidence="1">
    <name type="scientific">marine sediment metagenome</name>
    <dbReference type="NCBI Taxonomy" id="412755"/>
    <lineage>
        <taxon>unclassified sequences</taxon>
        <taxon>metagenomes</taxon>
        <taxon>ecological metagenomes</taxon>
    </lineage>
</organism>
<dbReference type="AlphaFoldDB" id="A0A0F8ZLR7"/>
<reference evidence="1" key="1">
    <citation type="journal article" date="2015" name="Nature">
        <title>Complex archaea that bridge the gap between prokaryotes and eukaryotes.</title>
        <authorList>
            <person name="Spang A."/>
            <person name="Saw J.H."/>
            <person name="Jorgensen S.L."/>
            <person name="Zaremba-Niedzwiedzka K."/>
            <person name="Martijn J."/>
            <person name="Lind A.E."/>
            <person name="van Eijk R."/>
            <person name="Schleper C."/>
            <person name="Guy L."/>
            <person name="Ettema T.J."/>
        </authorList>
    </citation>
    <scope>NUCLEOTIDE SEQUENCE</scope>
</reference>
<comment type="caution">
    <text evidence="1">The sequence shown here is derived from an EMBL/GenBank/DDBJ whole genome shotgun (WGS) entry which is preliminary data.</text>
</comment>
<evidence type="ECO:0000313" key="1">
    <source>
        <dbReference type="EMBL" id="KKK94772.1"/>
    </source>
</evidence>
<name>A0A0F8ZLR7_9ZZZZ</name>